<gene>
    <name evidence="1" type="ORF">C2845_PM11G16870</name>
</gene>
<sequence>MDWGSKKGVRRSQIHQVHGNTVERRLCELVADAAVVAAGLTDGEPRYCLLVPRRILRKSLPFACLLAPP</sequence>
<name>A0A3L6RR62_PANMI</name>
<protein>
    <submittedName>
        <fullName evidence="1">Uncharacterized protein</fullName>
    </submittedName>
</protein>
<dbReference type="EMBL" id="PQIB02000007">
    <property type="protein sequence ID" value="RLN08262.1"/>
    <property type="molecule type" value="Genomic_DNA"/>
</dbReference>
<dbReference type="Proteomes" id="UP000275267">
    <property type="component" value="Unassembled WGS sequence"/>
</dbReference>
<evidence type="ECO:0000313" key="2">
    <source>
        <dbReference type="Proteomes" id="UP000275267"/>
    </source>
</evidence>
<comment type="caution">
    <text evidence="1">The sequence shown here is derived from an EMBL/GenBank/DDBJ whole genome shotgun (WGS) entry which is preliminary data.</text>
</comment>
<evidence type="ECO:0000313" key="1">
    <source>
        <dbReference type="EMBL" id="RLN08262.1"/>
    </source>
</evidence>
<dbReference type="AlphaFoldDB" id="A0A3L6RR62"/>
<proteinExistence type="predicted"/>
<accession>A0A3L6RR62</accession>
<keyword evidence="2" id="KW-1185">Reference proteome</keyword>
<organism evidence="1 2">
    <name type="scientific">Panicum miliaceum</name>
    <name type="common">Proso millet</name>
    <name type="synonym">Broomcorn millet</name>
    <dbReference type="NCBI Taxonomy" id="4540"/>
    <lineage>
        <taxon>Eukaryota</taxon>
        <taxon>Viridiplantae</taxon>
        <taxon>Streptophyta</taxon>
        <taxon>Embryophyta</taxon>
        <taxon>Tracheophyta</taxon>
        <taxon>Spermatophyta</taxon>
        <taxon>Magnoliopsida</taxon>
        <taxon>Liliopsida</taxon>
        <taxon>Poales</taxon>
        <taxon>Poaceae</taxon>
        <taxon>PACMAD clade</taxon>
        <taxon>Panicoideae</taxon>
        <taxon>Panicodae</taxon>
        <taxon>Paniceae</taxon>
        <taxon>Panicinae</taxon>
        <taxon>Panicum</taxon>
        <taxon>Panicum sect. Panicum</taxon>
    </lineage>
</organism>
<reference evidence="2" key="1">
    <citation type="journal article" date="2019" name="Nat. Commun.">
        <title>The genome of broomcorn millet.</title>
        <authorList>
            <person name="Zou C."/>
            <person name="Miki D."/>
            <person name="Li D."/>
            <person name="Tang Q."/>
            <person name="Xiao L."/>
            <person name="Rajput S."/>
            <person name="Deng P."/>
            <person name="Jia W."/>
            <person name="Huang R."/>
            <person name="Zhang M."/>
            <person name="Sun Y."/>
            <person name="Hu J."/>
            <person name="Fu X."/>
            <person name="Schnable P.S."/>
            <person name="Li F."/>
            <person name="Zhang H."/>
            <person name="Feng B."/>
            <person name="Zhu X."/>
            <person name="Liu R."/>
            <person name="Schnable J.C."/>
            <person name="Zhu J.-K."/>
            <person name="Zhang H."/>
        </authorList>
    </citation>
    <scope>NUCLEOTIDE SEQUENCE [LARGE SCALE GENOMIC DNA]</scope>
</reference>